<name>A0ABV3Y4C3_9ACTN</name>
<evidence type="ECO:0000256" key="1">
    <source>
        <dbReference type="SAM" id="MobiDB-lite"/>
    </source>
</evidence>
<dbReference type="EMBL" id="JBFSHR010000050">
    <property type="protein sequence ID" value="MEX6430380.1"/>
    <property type="molecule type" value="Genomic_DNA"/>
</dbReference>
<evidence type="ECO:0000313" key="4">
    <source>
        <dbReference type="Proteomes" id="UP001560267"/>
    </source>
</evidence>
<keyword evidence="2" id="KW-0472">Membrane</keyword>
<sequence>MGTDDEGTVQPEPAGGASWKGSGLPKFPESSEPSRGQEIPSITFGAAYLRMWKLFTNFRIRSTRGEYWKAYLVNVIIAIVLFTLFIAAHTAIFVVIYFLYDIAEIVPSLALTVRRLHDTDHSGAWILIALIPLVGTIILIVFLAQRSTPGTNRYGSEVQGFA</sequence>
<feature type="transmembrane region" description="Helical" evidence="2">
    <location>
        <begin position="71"/>
        <end position="100"/>
    </location>
</feature>
<dbReference type="RefSeq" id="WP_276947630.1">
    <property type="nucleotide sequence ID" value="NZ_DAHZQU010000223.1"/>
</dbReference>
<feature type="transmembrane region" description="Helical" evidence="2">
    <location>
        <begin position="124"/>
        <end position="144"/>
    </location>
</feature>
<comment type="caution">
    <text evidence="3">The sequence shown here is derived from an EMBL/GenBank/DDBJ whole genome shotgun (WGS) entry which is preliminary data.</text>
</comment>
<dbReference type="PANTHER" id="PTHR34980">
    <property type="entry name" value="INNER MEMBRANE PROTEIN-RELATED-RELATED"/>
    <property type="match status" value="1"/>
</dbReference>
<reference evidence="3 4" key="1">
    <citation type="submission" date="2024-07" db="EMBL/GenBank/DDBJ databases">
        <title>Draft Genome Sequence of Ferrimicrobium acidiphilum Strain YE2023, Isolated from a Pulp of Bioleach Reactor.</title>
        <authorList>
            <person name="Elkina Y.A."/>
            <person name="Bulaeva A.G."/>
            <person name="Beletsky A.V."/>
            <person name="Mardanov A.V."/>
        </authorList>
    </citation>
    <scope>NUCLEOTIDE SEQUENCE [LARGE SCALE GENOMIC DNA]</scope>
    <source>
        <strain evidence="3 4">YE2023</strain>
    </source>
</reference>
<accession>A0ABV3Y4C3</accession>
<protein>
    <submittedName>
        <fullName evidence="3">DUF805 domain-containing protein</fullName>
    </submittedName>
</protein>
<dbReference type="Pfam" id="PF05656">
    <property type="entry name" value="DUF805"/>
    <property type="match status" value="1"/>
</dbReference>
<gene>
    <name evidence="3" type="ORF">AB6A68_11130</name>
</gene>
<dbReference type="InterPro" id="IPR008523">
    <property type="entry name" value="DUF805"/>
</dbReference>
<organism evidence="3 4">
    <name type="scientific">Ferrimicrobium acidiphilum</name>
    <dbReference type="NCBI Taxonomy" id="121039"/>
    <lineage>
        <taxon>Bacteria</taxon>
        <taxon>Bacillati</taxon>
        <taxon>Actinomycetota</taxon>
        <taxon>Acidimicrobiia</taxon>
        <taxon>Acidimicrobiales</taxon>
        <taxon>Acidimicrobiaceae</taxon>
        <taxon>Ferrimicrobium</taxon>
    </lineage>
</organism>
<keyword evidence="2" id="KW-1133">Transmembrane helix</keyword>
<evidence type="ECO:0000313" key="3">
    <source>
        <dbReference type="EMBL" id="MEX6430380.1"/>
    </source>
</evidence>
<feature type="region of interest" description="Disordered" evidence="1">
    <location>
        <begin position="1"/>
        <end position="38"/>
    </location>
</feature>
<dbReference type="PANTHER" id="PTHR34980:SF2">
    <property type="entry name" value="INNER MEMBRANE PROTEIN YHAH-RELATED"/>
    <property type="match status" value="1"/>
</dbReference>
<evidence type="ECO:0000256" key="2">
    <source>
        <dbReference type="SAM" id="Phobius"/>
    </source>
</evidence>
<keyword evidence="2" id="KW-0812">Transmembrane</keyword>
<dbReference type="Proteomes" id="UP001560267">
    <property type="component" value="Unassembled WGS sequence"/>
</dbReference>
<keyword evidence="4" id="KW-1185">Reference proteome</keyword>
<proteinExistence type="predicted"/>